<dbReference type="PANTHER" id="PTHR43133">
    <property type="entry name" value="RNA POLYMERASE ECF-TYPE SIGMA FACTO"/>
    <property type="match status" value="1"/>
</dbReference>
<dbReference type="KEGG" id="bmx:BMS_2998"/>
<evidence type="ECO:0000256" key="2">
    <source>
        <dbReference type="ARBA" id="ARBA00023015"/>
    </source>
</evidence>
<name>E1WZ72_HALMS</name>
<keyword evidence="8" id="KW-1185">Reference proteome</keyword>
<evidence type="ECO:0000313" key="8">
    <source>
        <dbReference type="Proteomes" id="UP000008963"/>
    </source>
</evidence>
<dbReference type="Gene3D" id="1.10.10.10">
    <property type="entry name" value="Winged helix-like DNA-binding domain superfamily/Winged helix DNA-binding domain"/>
    <property type="match status" value="1"/>
</dbReference>
<proteinExistence type="inferred from homology"/>
<gene>
    <name evidence="7" type="ordered locus">BMS_2998</name>
</gene>
<dbReference type="InterPro" id="IPR036388">
    <property type="entry name" value="WH-like_DNA-bd_sf"/>
</dbReference>
<dbReference type="STRING" id="862908.BMS_2998"/>
<keyword evidence="2" id="KW-0805">Transcription regulation</keyword>
<dbReference type="SUPFAM" id="SSF88946">
    <property type="entry name" value="Sigma2 domain of RNA polymerase sigma factors"/>
    <property type="match status" value="1"/>
</dbReference>
<evidence type="ECO:0000259" key="6">
    <source>
        <dbReference type="Pfam" id="PF08281"/>
    </source>
</evidence>
<dbReference type="HOGENOM" id="CLU_047691_3_4_7"/>
<accession>E1WZ72</accession>
<dbReference type="CDD" id="cd06171">
    <property type="entry name" value="Sigma70_r4"/>
    <property type="match status" value="1"/>
</dbReference>
<keyword evidence="3" id="KW-0731">Sigma factor</keyword>
<reference evidence="8" key="1">
    <citation type="journal article" date="2013" name="ISME J.">
        <title>A small predatory core genome in the divergent marine Bacteriovorax marinus SJ and the terrestrial Bdellovibrio bacteriovorus.</title>
        <authorList>
            <person name="Crossman L.C."/>
            <person name="Chen H."/>
            <person name="Cerdeno-Tarraga A.M."/>
            <person name="Brooks K."/>
            <person name="Quail M.A."/>
            <person name="Pineiro S.A."/>
            <person name="Hobley L."/>
            <person name="Sockett R.E."/>
            <person name="Bentley S.D."/>
            <person name="Parkhill J."/>
            <person name="Williams H.N."/>
            <person name="Stine O.C."/>
        </authorList>
    </citation>
    <scope>NUCLEOTIDE SEQUENCE [LARGE SCALE GENOMIC DNA]</scope>
    <source>
        <strain evidence="8">ATCC BAA-682 / DSM 15412 / SJ</strain>
    </source>
</reference>
<comment type="similarity">
    <text evidence="1">Belongs to the sigma-70 factor family. ECF subfamily.</text>
</comment>
<dbReference type="Pfam" id="PF04542">
    <property type="entry name" value="Sigma70_r2"/>
    <property type="match status" value="1"/>
</dbReference>
<protein>
    <submittedName>
        <fullName evidence="7">RNA polymerase sigma factor</fullName>
    </submittedName>
</protein>
<dbReference type="GO" id="GO:0006352">
    <property type="term" value="P:DNA-templated transcription initiation"/>
    <property type="evidence" value="ECO:0007669"/>
    <property type="project" value="InterPro"/>
</dbReference>
<dbReference type="PATRIC" id="fig|862908.3.peg.2866"/>
<dbReference type="InterPro" id="IPR013249">
    <property type="entry name" value="RNA_pol_sigma70_r4_t2"/>
</dbReference>
<feature type="domain" description="RNA polymerase sigma factor 70 region 4 type 2" evidence="6">
    <location>
        <begin position="120"/>
        <end position="162"/>
    </location>
</feature>
<dbReference type="InterPro" id="IPR013324">
    <property type="entry name" value="RNA_pol_sigma_r3/r4-like"/>
</dbReference>
<evidence type="ECO:0000256" key="4">
    <source>
        <dbReference type="ARBA" id="ARBA00023163"/>
    </source>
</evidence>
<keyword evidence="4" id="KW-0804">Transcription</keyword>
<dbReference type="InterPro" id="IPR013325">
    <property type="entry name" value="RNA_pol_sigma_r2"/>
</dbReference>
<dbReference type="GO" id="GO:0003677">
    <property type="term" value="F:DNA binding"/>
    <property type="evidence" value="ECO:0007669"/>
    <property type="project" value="InterPro"/>
</dbReference>
<dbReference type="InterPro" id="IPR039425">
    <property type="entry name" value="RNA_pol_sigma-70-like"/>
</dbReference>
<feature type="domain" description="RNA polymerase sigma-70 region 2" evidence="5">
    <location>
        <begin position="29"/>
        <end position="95"/>
    </location>
</feature>
<evidence type="ECO:0000313" key="7">
    <source>
        <dbReference type="EMBL" id="CBW27760.1"/>
    </source>
</evidence>
<dbReference type="NCBIfam" id="TIGR02937">
    <property type="entry name" value="sigma70-ECF"/>
    <property type="match status" value="1"/>
</dbReference>
<dbReference type="Proteomes" id="UP000008963">
    <property type="component" value="Chromosome"/>
</dbReference>
<dbReference type="AlphaFoldDB" id="E1WZ72"/>
<organism evidence="7 8">
    <name type="scientific">Halobacteriovorax marinus (strain ATCC BAA-682 / DSM 15412 / SJ)</name>
    <name type="common">Bacteriovorax marinus</name>
    <dbReference type="NCBI Taxonomy" id="862908"/>
    <lineage>
        <taxon>Bacteria</taxon>
        <taxon>Pseudomonadati</taxon>
        <taxon>Bdellovibrionota</taxon>
        <taxon>Bacteriovoracia</taxon>
        <taxon>Bacteriovoracales</taxon>
        <taxon>Halobacteriovoraceae</taxon>
        <taxon>Halobacteriovorax</taxon>
    </lineage>
</organism>
<sequence>MSSNVSNLETICWGFIMSKKMKWFTEVVLKHEAPLIGYVFKILRKRATSEEVTQESFLKLWREVFPNKEYENYPKAWLYRVCRNMAIDILRKDTRLVFDGEVEELISCPSISESVFDSSIILQEIGKLKPIEVEVMTLKFANDLSYKEISSITNLSVSNVGFIIHDCVKKVRAIVLKEQVIYSQEVLNES</sequence>
<dbReference type="GO" id="GO:0016987">
    <property type="term" value="F:sigma factor activity"/>
    <property type="evidence" value="ECO:0007669"/>
    <property type="project" value="UniProtKB-KW"/>
</dbReference>
<dbReference type="SUPFAM" id="SSF88659">
    <property type="entry name" value="Sigma3 and sigma4 domains of RNA polymerase sigma factors"/>
    <property type="match status" value="1"/>
</dbReference>
<evidence type="ECO:0000256" key="1">
    <source>
        <dbReference type="ARBA" id="ARBA00010641"/>
    </source>
</evidence>
<evidence type="ECO:0000256" key="3">
    <source>
        <dbReference type="ARBA" id="ARBA00023082"/>
    </source>
</evidence>
<dbReference type="InterPro" id="IPR014284">
    <property type="entry name" value="RNA_pol_sigma-70_dom"/>
</dbReference>
<dbReference type="PANTHER" id="PTHR43133:SF51">
    <property type="entry name" value="RNA POLYMERASE SIGMA FACTOR"/>
    <property type="match status" value="1"/>
</dbReference>
<dbReference type="InterPro" id="IPR007627">
    <property type="entry name" value="RNA_pol_sigma70_r2"/>
</dbReference>
<dbReference type="EMBL" id="FQ312005">
    <property type="protein sequence ID" value="CBW27760.1"/>
    <property type="molecule type" value="Genomic_DNA"/>
</dbReference>
<dbReference type="eggNOG" id="COG1595">
    <property type="taxonomic scope" value="Bacteria"/>
</dbReference>
<evidence type="ECO:0000259" key="5">
    <source>
        <dbReference type="Pfam" id="PF04542"/>
    </source>
</evidence>
<dbReference type="Gene3D" id="1.10.1740.10">
    <property type="match status" value="1"/>
</dbReference>
<dbReference type="Pfam" id="PF08281">
    <property type="entry name" value="Sigma70_r4_2"/>
    <property type="match status" value="1"/>
</dbReference>